<dbReference type="Pfam" id="PF19258">
    <property type="entry name" value="KxYKxGKxW_sig"/>
    <property type="match status" value="1"/>
</dbReference>
<evidence type="ECO:0000256" key="1">
    <source>
        <dbReference type="ARBA" id="ARBA00022729"/>
    </source>
</evidence>
<organism evidence="2 3">
    <name type="scientific">Enterococcus dongliensis</name>
    <dbReference type="NCBI Taxonomy" id="2559925"/>
    <lineage>
        <taxon>Bacteria</taxon>
        <taxon>Bacillati</taxon>
        <taxon>Bacillota</taxon>
        <taxon>Bacilli</taxon>
        <taxon>Lactobacillales</taxon>
        <taxon>Enterococcaceae</taxon>
        <taxon>Enterococcus</taxon>
    </lineage>
</organism>
<evidence type="ECO:0000313" key="3">
    <source>
        <dbReference type="Proteomes" id="UP001245561"/>
    </source>
</evidence>
<keyword evidence="1" id="KW-0732">Signal</keyword>
<dbReference type="Proteomes" id="UP001245561">
    <property type="component" value="Unassembled WGS sequence"/>
</dbReference>
<accession>A0AAW8TIC6</accession>
<dbReference type="InterPro" id="IPR022263">
    <property type="entry name" value="KxYKxGKxW"/>
</dbReference>
<gene>
    <name evidence="2" type="ORF">P7D36_09790</name>
</gene>
<reference evidence="2" key="1">
    <citation type="submission" date="2023-03" db="EMBL/GenBank/DDBJ databases">
        <authorList>
            <person name="Shen W."/>
            <person name="Cai J."/>
        </authorList>
    </citation>
    <scope>NUCLEOTIDE SEQUENCE</scope>
    <source>
        <strain evidence="2">P55-2</strain>
    </source>
</reference>
<proteinExistence type="predicted"/>
<name>A0AAW8TIC6_9ENTE</name>
<dbReference type="NCBIfam" id="TIGR03715">
    <property type="entry name" value="KxYKxGKxW"/>
    <property type="match status" value="1"/>
</dbReference>
<evidence type="ECO:0000313" key="2">
    <source>
        <dbReference type="EMBL" id="MDT2637783.1"/>
    </source>
</evidence>
<dbReference type="AlphaFoldDB" id="A0AAW8TIC6"/>
<comment type="caution">
    <text evidence="2">The sequence shown here is derived from an EMBL/GenBank/DDBJ whole genome shotgun (WGS) entry which is preliminary data.</text>
</comment>
<sequence length="94" mass="10743">MERKVRYKLHKRRKQWVKIAVVVLGGFILSVSVGEEANASSEIEQTQDPTSQVSQIIEPEEVPISTESTIETDTVEPQWIDVNKVDTKRADTYR</sequence>
<dbReference type="EMBL" id="JARPYT010000013">
    <property type="protein sequence ID" value="MDT2637783.1"/>
    <property type="molecule type" value="Genomic_DNA"/>
</dbReference>
<dbReference type="RefSeq" id="WP_311800409.1">
    <property type="nucleotide sequence ID" value="NZ_JARPYS010000012.1"/>
</dbReference>
<protein>
    <submittedName>
        <fullName evidence="2">KxYKxGKxW signal peptide domain-containing protein</fullName>
    </submittedName>
</protein>